<evidence type="ECO:0000256" key="6">
    <source>
        <dbReference type="ARBA" id="ARBA00023163"/>
    </source>
</evidence>
<evidence type="ECO:0000256" key="1">
    <source>
        <dbReference type="ARBA" id="ARBA00004123"/>
    </source>
</evidence>
<organism evidence="13">
    <name type="scientific">Caenorhabditis brenneri</name>
    <name type="common">Nematode worm</name>
    <dbReference type="NCBI Taxonomy" id="135651"/>
    <lineage>
        <taxon>Eukaryota</taxon>
        <taxon>Metazoa</taxon>
        <taxon>Ecdysozoa</taxon>
        <taxon>Nematoda</taxon>
        <taxon>Chromadorea</taxon>
        <taxon>Rhabditida</taxon>
        <taxon>Rhabditina</taxon>
        <taxon>Rhabditomorpha</taxon>
        <taxon>Rhabditoidea</taxon>
        <taxon>Rhabditidae</taxon>
        <taxon>Peloderinae</taxon>
        <taxon>Caenorhabditis</taxon>
    </lineage>
</organism>
<dbReference type="GO" id="GO:0005634">
    <property type="term" value="C:nucleus"/>
    <property type="evidence" value="ECO:0007669"/>
    <property type="project" value="UniProtKB-SubCell"/>
</dbReference>
<accession>G0P1Z4</accession>
<dbReference type="PROSITE" id="PS50114">
    <property type="entry name" value="GATA_ZN_FINGER_2"/>
    <property type="match status" value="1"/>
</dbReference>
<feature type="coiled-coil region" evidence="9">
    <location>
        <begin position="15"/>
        <end position="42"/>
    </location>
</feature>
<reference evidence="13" key="1">
    <citation type="submission" date="2011-07" db="EMBL/GenBank/DDBJ databases">
        <authorList>
            <consortium name="Caenorhabditis brenneri Sequencing and Analysis Consortium"/>
            <person name="Wilson R.K."/>
        </authorList>
    </citation>
    <scope>NUCLEOTIDE SEQUENCE [LARGE SCALE GENOMIC DNA]</scope>
    <source>
        <strain evidence="13">PB2801</strain>
    </source>
</reference>
<dbReference type="HOGENOM" id="CLU_1181107_0_0_1"/>
<dbReference type="InterPro" id="IPR000679">
    <property type="entry name" value="Znf_GATA"/>
</dbReference>
<dbReference type="CDD" id="cd00202">
    <property type="entry name" value="ZnF_GATA"/>
    <property type="match status" value="1"/>
</dbReference>
<evidence type="ECO:0000259" key="11">
    <source>
        <dbReference type="PROSITE" id="PS50114"/>
    </source>
</evidence>
<keyword evidence="5" id="KW-0805">Transcription regulation</keyword>
<dbReference type="GO" id="GO:0045944">
    <property type="term" value="P:positive regulation of transcription by RNA polymerase II"/>
    <property type="evidence" value="ECO:0007669"/>
    <property type="project" value="TreeGrafter"/>
</dbReference>
<evidence type="ECO:0000256" key="4">
    <source>
        <dbReference type="ARBA" id="ARBA00022833"/>
    </source>
</evidence>
<keyword evidence="4" id="KW-0862">Zinc</keyword>
<evidence type="ECO:0000256" key="7">
    <source>
        <dbReference type="ARBA" id="ARBA00023242"/>
    </source>
</evidence>
<keyword evidence="7" id="KW-0539">Nucleus</keyword>
<keyword evidence="6" id="KW-0804">Transcription</keyword>
<keyword evidence="2" id="KW-0479">Metal-binding</keyword>
<sequence length="235" mass="25942">MWSAAKMKTDCSTSCEAVKMENARLKEEAKMLKDVIWQLNTKLVALRQRKSTTESQMSQRDLLDALTFATWTNSAPKAPDAIQVTPSPVVQPNESPLATLIDMVAPSACPPSKHLKTKLVTFCANCRTDRTTLWRKREITGETLCNPCCLYERLHKTPRPFASVAASLLGSNKYRRSTAHASKTQANKPPTVVANTTPSEEETPASATVPKITEADRLAAVMQKLQIRFEPNGQA</sequence>
<evidence type="ECO:0000256" key="2">
    <source>
        <dbReference type="ARBA" id="ARBA00022723"/>
    </source>
</evidence>
<evidence type="ECO:0000256" key="5">
    <source>
        <dbReference type="ARBA" id="ARBA00023015"/>
    </source>
</evidence>
<proteinExistence type="predicted"/>
<feature type="region of interest" description="Disordered" evidence="10">
    <location>
        <begin position="175"/>
        <end position="209"/>
    </location>
</feature>
<evidence type="ECO:0000256" key="9">
    <source>
        <dbReference type="SAM" id="Coils"/>
    </source>
</evidence>
<dbReference type="OrthoDB" id="515401at2759"/>
<keyword evidence="13" id="KW-1185">Reference proteome</keyword>
<name>G0P1Z4_CAEBE</name>
<dbReference type="GO" id="GO:0000978">
    <property type="term" value="F:RNA polymerase II cis-regulatory region sequence-specific DNA binding"/>
    <property type="evidence" value="ECO:0007669"/>
    <property type="project" value="TreeGrafter"/>
</dbReference>
<dbReference type="PANTHER" id="PTHR10071:SF281">
    <property type="entry name" value="BOX A-BINDING FACTOR-RELATED"/>
    <property type="match status" value="1"/>
</dbReference>
<dbReference type="EMBL" id="GL380020">
    <property type="protein sequence ID" value="EGT42871.1"/>
    <property type="molecule type" value="Genomic_DNA"/>
</dbReference>
<dbReference type="GO" id="GO:0000981">
    <property type="term" value="F:DNA-binding transcription factor activity, RNA polymerase II-specific"/>
    <property type="evidence" value="ECO:0007669"/>
    <property type="project" value="TreeGrafter"/>
</dbReference>
<feature type="domain" description="GATA-type" evidence="11">
    <location>
        <begin position="123"/>
        <end position="175"/>
    </location>
</feature>
<dbReference type="STRING" id="135651.G0P1Z4"/>
<keyword evidence="3 8" id="KW-0863">Zinc-finger</keyword>
<dbReference type="InParanoid" id="G0P1Z4"/>
<dbReference type="GO" id="GO:0045165">
    <property type="term" value="P:cell fate commitment"/>
    <property type="evidence" value="ECO:0007669"/>
    <property type="project" value="TreeGrafter"/>
</dbReference>
<dbReference type="InterPro" id="IPR039355">
    <property type="entry name" value="Transcription_factor_GATA"/>
</dbReference>
<dbReference type="Proteomes" id="UP000008068">
    <property type="component" value="Unassembled WGS sequence"/>
</dbReference>
<evidence type="ECO:0000256" key="3">
    <source>
        <dbReference type="ARBA" id="ARBA00022771"/>
    </source>
</evidence>
<keyword evidence="9" id="KW-0175">Coiled coil</keyword>
<dbReference type="Gene3D" id="3.30.50.10">
    <property type="entry name" value="Erythroid Transcription Factor GATA-1, subunit A"/>
    <property type="match status" value="1"/>
</dbReference>
<dbReference type="AlphaFoldDB" id="G0P1Z4"/>
<dbReference type="GO" id="GO:0008270">
    <property type="term" value="F:zinc ion binding"/>
    <property type="evidence" value="ECO:0007669"/>
    <property type="project" value="UniProtKB-KW"/>
</dbReference>
<protein>
    <recommendedName>
        <fullName evidence="11">GATA-type domain-containing protein</fullName>
    </recommendedName>
</protein>
<evidence type="ECO:0000313" key="12">
    <source>
        <dbReference type="EMBL" id="EGT42871.1"/>
    </source>
</evidence>
<dbReference type="eggNOG" id="KOG1601">
    <property type="taxonomic scope" value="Eukaryota"/>
</dbReference>
<dbReference type="GO" id="GO:0000122">
    <property type="term" value="P:negative regulation of transcription by RNA polymerase II"/>
    <property type="evidence" value="ECO:0007669"/>
    <property type="project" value="TreeGrafter"/>
</dbReference>
<dbReference type="SUPFAM" id="SSF57716">
    <property type="entry name" value="Glucocorticoid receptor-like (DNA-binding domain)"/>
    <property type="match status" value="1"/>
</dbReference>
<feature type="compositionally biased region" description="Polar residues" evidence="10">
    <location>
        <begin position="179"/>
        <end position="198"/>
    </location>
</feature>
<evidence type="ECO:0000256" key="10">
    <source>
        <dbReference type="SAM" id="MobiDB-lite"/>
    </source>
</evidence>
<comment type="subcellular location">
    <subcellularLocation>
        <location evidence="1">Nucleus</location>
    </subcellularLocation>
</comment>
<evidence type="ECO:0000256" key="8">
    <source>
        <dbReference type="PROSITE-ProRule" id="PRU00094"/>
    </source>
</evidence>
<dbReference type="PANTHER" id="PTHR10071">
    <property type="entry name" value="TRANSCRIPTION FACTOR GATA FAMILY MEMBER"/>
    <property type="match status" value="1"/>
</dbReference>
<evidence type="ECO:0000313" key="13">
    <source>
        <dbReference type="Proteomes" id="UP000008068"/>
    </source>
</evidence>
<gene>
    <name evidence="12" type="ORF">CAEBREN_15537</name>
</gene>
<dbReference type="SMART" id="SM00401">
    <property type="entry name" value="ZnF_GATA"/>
    <property type="match status" value="1"/>
</dbReference>
<dbReference type="InterPro" id="IPR013088">
    <property type="entry name" value="Znf_NHR/GATA"/>
</dbReference>
<dbReference type="Pfam" id="PF00320">
    <property type="entry name" value="GATA"/>
    <property type="match status" value="1"/>
</dbReference>